<proteinExistence type="predicted"/>
<accession>A0A1I3VZ99</accession>
<keyword evidence="2" id="KW-1185">Reference proteome</keyword>
<name>A0A1I3VZ99_9GAMM</name>
<reference evidence="1 2" key="1">
    <citation type="submission" date="2016-10" db="EMBL/GenBank/DDBJ databases">
        <authorList>
            <person name="de Groot N.N."/>
        </authorList>
    </citation>
    <scope>NUCLEOTIDE SEQUENCE [LARGE SCALE GENOMIC DNA]</scope>
    <source>
        <strain evidence="1 2">IBRC-M 10445</strain>
    </source>
</reference>
<sequence length="99" mass="11739">MREISQFEPETNAIPQTLIQLTQVLEKLLEKTESDTEERLWTPADVANFLQVSEASVMKNYYYMPDFPKGFRLPSKKGMGSRRWYPSDIKKWCERQKSF</sequence>
<evidence type="ECO:0000313" key="1">
    <source>
        <dbReference type="EMBL" id="SFJ99546.1"/>
    </source>
</evidence>
<evidence type="ECO:0008006" key="3">
    <source>
        <dbReference type="Google" id="ProtNLM"/>
    </source>
</evidence>
<dbReference type="RefSeq" id="WP_091705340.1">
    <property type="nucleotide sequence ID" value="NZ_BMYN01000009.1"/>
</dbReference>
<dbReference type="Proteomes" id="UP000199445">
    <property type="component" value="Unassembled WGS sequence"/>
</dbReference>
<organism evidence="1 2">
    <name type="scientific">Marinobacter persicus</name>
    <dbReference type="NCBI Taxonomy" id="930118"/>
    <lineage>
        <taxon>Bacteria</taxon>
        <taxon>Pseudomonadati</taxon>
        <taxon>Pseudomonadota</taxon>
        <taxon>Gammaproteobacteria</taxon>
        <taxon>Pseudomonadales</taxon>
        <taxon>Marinobacteraceae</taxon>
        <taxon>Marinobacter</taxon>
    </lineage>
</organism>
<dbReference type="AlphaFoldDB" id="A0A1I3VZ99"/>
<evidence type="ECO:0000313" key="2">
    <source>
        <dbReference type="Proteomes" id="UP000199445"/>
    </source>
</evidence>
<gene>
    <name evidence="1" type="ORF">SAMN05216429_108200</name>
</gene>
<dbReference type="OrthoDB" id="5298532at2"/>
<dbReference type="EMBL" id="FOSC01000008">
    <property type="protein sequence ID" value="SFJ99546.1"/>
    <property type="molecule type" value="Genomic_DNA"/>
</dbReference>
<protein>
    <recommendedName>
        <fullName evidence="3">Helix-turn-helix domain-containing protein</fullName>
    </recommendedName>
</protein>